<evidence type="ECO:0000256" key="15">
    <source>
        <dbReference type="ARBA" id="ARBA00077278"/>
    </source>
</evidence>
<evidence type="ECO:0000313" key="18">
    <source>
        <dbReference type="EMBL" id="KAG9279056.1"/>
    </source>
</evidence>
<proteinExistence type="inferred from homology"/>
<accession>A0A8T2MBX1</accession>
<gene>
    <name evidence="18" type="primary">GIMAP4</name>
    <name evidence="18" type="ORF">AMEX_G4520</name>
</gene>
<evidence type="ECO:0000256" key="8">
    <source>
        <dbReference type="ARBA" id="ARBA00022741"/>
    </source>
</evidence>
<keyword evidence="7" id="KW-0677">Repeat</keyword>
<comment type="function">
    <text evidence="13">Exerts an anti-apoptotic effect in the immune system and is involved in responses to infections.</text>
</comment>
<sequence>MFTVFRKRETLLEPPTHSTAPQFQFNLQKQDAVKISASEETVLKSSGERKTGAMMSELRLILMGDNSSEISRVGNFILGRDAFDTKALPPSVEQHSERARGTVEGRYVTLISTPHKLHPDHSPYQITEQIKECLHLCAPGPHMFLLVLQSSIRNNEDQDRIRNNLDSYSSWFMRYTIVLTTDEDPSPHPAHTQGGSHPSFHLAMGKSEGDRKQQVLKLLERIEQVVRCNGGGYLTYDTNELLEEEKSKTHETDESVQHVRMVLLGKNSSEISRVGNFILGRDAFDTEALPASVEQHSERAGGMVGEKYMTLISTPHLFDSHLTVDQIPVQINECMTLCSPGPHVFLLVLKYHEYTKWDWERIRTAFKLISDKAIKHTIVMTQKQASGKDPHKKNKLVRKIKKRGGKHYQYETDIVPSDLMKAVEKKMKKNKNRGFVQYVKMGESPHVKGQKKKSIYGQKQRTRGVVNLTPSTVPETKTWSQRLNLVLCGSNRVLKPSITDLILGQRELNPESSSACVKIEGETHGHMITLVELPAFYNSPLSEEEVMQETLKCVTFCDPGVHAFLLILPEGRLTDEDKEELERIQKIFGPKFNDHTIVLITQHSQDRPLDASVRAVVEGFGQRWLLFNYRSQALELISHVESLLTENKGNHYTTAMFLSAQFNRQQKYREEVYGLKREMSQMDLPRNVRVILLGIPGTGKSATGNTILGKKIVFKEGMSGKPVTTACQKETVKIKGRQITVIDTPGLFDEGILTDDARNEVTRAIALAEPGPHVFLLVVPIERRNQDINRTTNMILNELGDDSTTYTMLLFTKGDDLMDNTIEFFIENSDQSTKDLIKRCKDRYHTFNNCNREDRTQVTALLEKIDSMVAMNGGSFYTDEMRSNKYSTPGVRNTLRILLLVGKNTLGTFFV</sequence>
<evidence type="ECO:0000256" key="14">
    <source>
        <dbReference type="ARBA" id="ARBA00073539"/>
    </source>
</evidence>
<dbReference type="Gene3D" id="3.40.50.300">
    <property type="entry name" value="P-loop containing nucleotide triphosphate hydrolases"/>
    <property type="match status" value="4"/>
</dbReference>
<organism evidence="18 19">
    <name type="scientific">Astyanax mexicanus</name>
    <name type="common">Blind cave fish</name>
    <name type="synonym">Astyanax fasciatus mexicanus</name>
    <dbReference type="NCBI Taxonomy" id="7994"/>
    <lineage>
        <taxon>Eukaryota</taxon>
        <taxon>Metazoa</taxon>
        <taxon>Chordata</taxon>
        <taxon>Craniata</taxon>
        <taxon>Vertebrata</taxon>
        <taxon>Euteleostomi</taxon>
        <taxon>Actinopterygii</taxon>
        <taxon>Neopterygii</taxon>
        <taxon>Teleostei</taxon>
        <taxon>Ostariophysi</taxon>
        <taxon>Characiformes</taxon>
        <taxon>Characoidei</taxon>
        <taxon>Acestrorhamphidae</taxon>
        <taxon>Acestrorhamphinae</taxon>
        <taxon>Astyanax</taxon>
    </lineage>
</organism>
<evidence type="ECO:0000256" key="10">
    <source>
        <dbReference type="ARBA" id="ARBA00023034"/>
    </source>
</evidence>
<dbReference type="Pfam" id="PF04548">
    <property type="entry name" value="AIG1"/>
    <property type="match status" value="4"/>
</dbReference>
<dbReference type="EMBL" id="JAICCE010000003">
    <property type="protein sequence ID" value="KAG9279056.1"/>
    <property type="molecule type" value="Genomic_DNA"/>
</dbReference>
<evidence type="ECO:0000256" key="5">
    <source>
        <dbReference type="ARBA" id="ARBA00008535"/>
    </source>
</evidence>
<dbReference type="PANTHER" id="PTHR10903:SF170">
    <property type="entry name" value="GTPASE IMAP FAMILY MEMBER 7"/>
    <property type="match status" value="1"/>
</dbReference>
<feature type="domain" description="AIG1-type G" evidence="17">
    <location>
        <begin position="685"/>
        <end position="886"/>
    </location>
</feature>
<evidence type="ECO:0000256" key="1">
    <source>
        <dbReference type="ARBA" id="ARBA00004173"/>
    </source>
</evidence>
<keyword evidence="9" id="KW-0256">Endoplasmic reticulum</keyword>
<dbReference type="GO" id="GO:0005829">
    <property type="term" value="C:cytosol"/>
    <property type="evidence" value="ECO:0007669"/>
    <property type="project" value="UniProtKB-SubCell"/>
</dbReference>
<comment type="caution">
    <text evidence="18">The sequence shown here is derived from an EMBL/GenBank/DDBJ whole genome shotgun (WGS) entry which is preliminary data.</text>
</comment>
<dbReference type="SUPFAM" id="SSF52540">
    <property type="entry name" value="P-loop containing nucleoside triphosphate hydrolases"/>
    <property type="match status" value="2"/>
</dbReference>
<keyword evidence="6" id="KW-0963">Cytoplasm</keyword>
<dbReference type="Proteomes" id="UP000752171">
    <property type="component" value="Unassembled WGS sequence"/>
</dbReference>
<dbReference type="GO" id="GO:0005739">
    <property type="term" value="C:mitochondrion"/>
    <property type="evidence" value="ECO:0007669"/>
    <property type="project" value="UniProtKB-SubCell"/>
</dbReference>
<evidence type="ECO:0000256" key="3">
    <source>
        <dbReference type="ARBA" id="ARBA00004514"/>
    </source>
</evidence>
<evidence type="ECO:0000256" key="16">
    <source>
        <dbReference type="SAM" id="MobiDB-lite"/>
    </source>
</evidence>
<dbReference type="GO" id="GO:0005525">
    <property type="term" value="F:GTP binding"/>
    <property type="evidence" value="ECO:0007669"/>
    <property type="project" value="UniProtKB-KW"/>
</dbReference>
<evidence type="ECO:0000256" key="13">
    <source>
        <dbReference type="ARBA" id="ARBA00056809"/>
    </source>
</evidence>
<name>A0A8T2MBX1_ASTMX</name>
<dbReference type="PANTHER" id="PTHR10903">
    <property type="entry name" value="GTPASE, IMAP FAMILY MEMBER-RELATED"/>
    <property type="match status" value="1"/>
</dbReference>
<evidence type="ECO:0000256" key="12">
    <source>
        <dbReference type="ARBA" id="ARBA00023134"/>
    </source>
</evidence>
<evidence type="ECO:0000256" key="6">
    <source>
        <dbReference type="ARBA" id="ARBA00022490"/>
    </source>
</evidence>
<evidence type="ECO:0000256" key="9">
    <source>
        <dbReference type="ARBA" id="ARBA00022824"/>
    </source>
</evidence>
<protein>
    <recommendedName>
        <fullName evidence="14">GTPase IMAP family member 8</fullName>
    </recommendedName>
    <alternativeName>
        <fullName evidence="15">Immune-associated nucleotide-binding protein 9</fullName>
    </alternativeName>
</protein>
<evidence type="ECO:0000259" key="17">
    <source>
        <dbReference type="PROSITE" id="PS51720"/>
    </source>
</evidence>
<keyword evidence="10" id="KW-0333">Golgi apparatus</keyword>
<evidence type="ECO:0000256" key="2">
    <source>
        <dbReference type="ARBA" id="ARBA00004240"/>
    </source>
</evidence>
<evidence type="ECO:0000313" key="19">
    <source>
        <dbReference type="Proteomes" id="UP000752171"/>
    </source>
</evidence>
<feature type="region of interest" description="Disordered" evidence="16">
    <location>
        <begin position="182"/>
        <end position="206"/>
    </location>
</feature>
<comment type="similarity">
    <text evidence="5">Belongs to the TRAFAC class TrmE-Era-EngA-EngB-Septin-like GTPase superfamily. AIG1/Toc34/Toc159-like paraseptin GTPase family. IAN subfamily.</text>
</comment>
<dbReference type="InterPro" id="IPR027417">
    <property type="entry name" value="P-loop_NTPase"/>
</dbReference>
<dbReference type="InterPro" id="IPR006703">
    <property type="entry name" value="G_AIG1"/>
</dbReference>
<evidence type="ECO:0000256" key="4">
    <source>
        <dbReference type="ARBA" id="ARBA00004555"/>
    </source>
</evidence>
<evidence type="ECO:0000256" key="7">
    <source>
        <dbReference type="ARBA" id="ARBA00022737"/>
    </source>
</evidence>
<evidence type="ECO:0000256" key="11">
    <source>
        <dbReference type="ARBA" id="ARBA00023128"/>
    </source>
</evidence>
<dbReference type="FunFam" id="3.40.50.300:FF:000536">
    <property type="entry name" value="GTPase IMAP family member 8"/>
    <property type="match status" value="1"/>
</dbReference>
<dbReference type="InterPro" id="IPR045058">
    <property type="entry name" value="GIMA/IAN/Toc"/>
</dbReference>
<keyword evidence="11" id="KW-0496">Mitochondrion</keyword>
<reference evidence="18 19" key="1">
    <citation type="submission" date="2021-07" db="EMBL/GenBank/DDBJ databases">
        <authorList>
            <person name="Imarazene B."/>
            <person name="Zahm M."/>
            <person name="Klopp C."/>
            <person name="Cabau C."/>
            <person name="Beille S."/>
            <person name="Jouanno E."/>
            <person name="Castinel A."/>
            <person name="Lluch J."/>
            <person name="Gil L."/>
            <person name="Kuchtly C."/>
            <person name="Lopez Roques C."/>
            <person name="Donnadieu C."/>
            <person name="Parrinello H."/>
            <person name="Journot L."/>
            <person name="Du K."/>
            <person name="Schartl M."/>
            <person name="Retaux S."/>
            <person name="Guiguen Y."/>
        </authorList>
    </citation>
    <scope>NUCLEOTIDE SEQUENCE [LARGE SCALE GENOMIC DNA]</scope>
    <source>
        <strain evidence="18">Pach_M1</strain>
        <tissue evidence="18">Testis</tissue>
    </source>
</reference>
<dbReference type="GO" id="GO:0005783">
    <property type="term" value="C:endoplasmic reticulum"/>
    <property type="evidence" value="ECO:0007669"/>
    <property type="project" value="UniProtKB-SubCell"/>
</dbReference>
<keyword evidence="8" id="KW-0547">Nucleotide-binding</keyword>
<keyword evidence="12" id="KW-0342">GTP-binding</keyword>
<dbReference type="AlphaFoldDB" id="A0A8T2MBX1"/>
<dbReference type="OrthoDB" id="8954335at2759"/>
<dbReference type="CDD" id="cd01852">
    <property type="entry name" value="AIG1"/>
    <property type="match status" value="1"/>
</dbReference>
<dbReference type="PROSITE" id="PS51720">
    <property type="entry name" value="G_AIG1"/>
    <property type="match status" value="1"/>
</dbReference>
<comment type="subcellular location">
    <subcellularLocation>
        <location evidence="3">Cytoplasm</location>
        <location evidence="3">Cytosol</location>
    </subcellularLocation>
    <subcellularLocation>
        <location evidence="2">Endoplasmic reticulum</location>
    </subcellularLocation>
    <subcellularLocation>
        <location evidence="4">Golgi apparatus</location>
    </subcellularLocation>
    <subcellularLocation>
        <location evidence="1">Mitochondrion</location>
    </subcellularLocation>
</comment>
<dbReference type="GO" id="GO:0005794">
    <property type="term" value="C:Golgi apparatus"/>
    <property type="evidence" value="ECO:0007669"/>
    <property type="project" value="UniProtKB-SubCell"/>
</dbReference>